<dbReference type="Proteomes" id="UP000029120">
    <property type="component" value="Unassembled WGS sequence"/>
</dbReference>
<name>A0A087G1S3_ARAAL</name>
<feature type="compositionally biased region" description="Basic and acidic residues" evidence="1">
    <location>
        <begin position="151"/>
        <end position="160"/>
    </location>
</feature>
<keyword evidence="3" id="KW-1185">Reference proteome</keyword>
<reference evidence="3" key="1">
    <citation type="journal article" date="2015" name="Nat. Plants">
        <title>Genome expansion of Arabis alpina linked with retrotransposition and reduced symmetric DNA methylation.</title>
        <authorList>
            <person name="Willing E.M."/>
            <person name="Rawat V."/>
            <person name="Mandakova T."/>
            <person name="Maumus F."/>
            <person name="James G.V."/>
            <person name="Nordstroem K.J."/>
            <person name="Becker C."/>
            <person name="Warthmann N."/>
            <person name="Chica C."/>
            <person name="Szarzynska B."/>
            <person name="Zytnicki M."/>
            <person name="Albani M.C."/>
            <person name="Kiefer C."/>
            <person name="Bergonzi S."/>
            <person name="Castaings L."/>
            <person name="Mateos J.L."/>
            <person name="Berns M.C."/>
            <person name="Bujdoso N."/>
            <person name="Piofczyk T."/>
            <person name="de Lorenzo L."/>
            <person name="Barrero-Sicilia C."/>
            <person name="Mateos I."/>
            <person name="Piednoel M."/>
            <person name="Hagmann J."/>
            <person name="Chen-Min-Tao R."/>
            <person name="Iglesias-Fernandez R."/>
            <person name="Schuster S.C."/>
            <person name="Alonso-Blanco C."/>
            <person name="Roudier F."/>
            <person name="Carbonero P."/>
            <person name="Paz-Ares J."/>
            <person name="Davis S.J."/>
            <person name="Pecinka A."/>
            <person name="Quesneville H."/>
            <person name="Colot V."/>
            <person name="Lysak M.A."/>
            <person name="Weigel D."/>
            <person name="Coupland G."/>
            <person name="Schneeberger K."/>
        </authorList>
    </citation>
    <scope>NUCLEOTIDE SEQUENCE [LARGE SCALE GENOMIC DNA]</scope>
    <source>
        <strain evidence="3">cv. Pajares</strain>
    </source>
</reference>
<dbReference type="Gramene" id="KFK23825">
    <property type="protein sequence ID" value="KFK23825"/>
    <property type="gene ID" value="AALP_AAs61876U000100"/>
</dbReference>
<evidence type="ECO:0000313" key="2">
    <source>
        <dbReference type="EMBL" id="KFK23825.1"/>
    </source>
</evidence>
<proteinExistence type="predicted"/>
<feature type="compositionally biased region" description="Basic and acidic residues" evidence="1">
    <location>
        <begin position="95"/>
        <end position="107"/>
    </location>
</feature>
<feature type="region of interest" description="Disordered" evidence="1">
    <location>
        <begin position="82"/>
        <end position="200"/>
    </location>
</feature>
<organism evidence="2 3">
    <name type="scientific">Arabis alpina</name>
    <name type="common">Alpine rock-cress</name>
    <dbReference type="NCBI Taxonomy" id="50452"/>
    <lineage>
        <taxon>Eukaryota</taxon>
        <taxon>Viridiplantae</taxon>
        <taxon>Streptophyta</taxon>
        <taxon>Embryophyta</taxon>
        <taxon>Tracheophyta</taxon>
        <taxon>Spermatophyta</taxon>
        <taxon>Magnoliopsida</taxon>
        <taxon>eudicotyledons</taxon>
        <taxon>Gunneridae</taxon>
        <taxon>Pentapetalae</taxon>
        <taxon>rosids</taxon>
        <taxon>malvids</taxon>
        <taxon>Brassicales</taxon>
        <taxon>Brassicaceae</taxon>
        <taxon>Arabideae</taxon>
        <taxon>Arabis</taxon>
    </lineage>
</organism>
<gene>
    <name evidence="2" type="ORF">AALP_AAs61876U000100</name>
</gene>
<accession>A0A087G1S3</accession>
<evidence type="ECO:0000256" key="1">
    <source>
        <dbReference type="SAM" id="MobiDB-lite"/>
    </source>
</evidence>
<feature type="compositionally biased region" description="Acidic residues" evidence="1">
    <location>
        <begin position="191"/>
        <end position="200"/>
    </location>
</feature>
<dbReference type="EMBL" id="KL974870">
    <property type="protein sequence ID" value="KFK23825.1"/>
    <property type="molecule type" value="Genomic_DNA"/>
</dbReference>
<sequence>MNQISSTVGQIKAFLSFYEEQGSAPEGAVERLQEDLEKYLKMAAAHDVEKISEEDLTFPDRASWIPGEELVFPIDTPNRIGQYGLGEEWDSSGEEEVRGGGEVDPRSSRVTLRVGGSDPIESPRGREGRNGSGSSHVSETDEDEGSLGVDGHAKNVEHPPKVAGASTKAAEGPSMAVDPAGGPVVTSEVPGIDDVDVVNF</sequence>
<evidence type="ECO:0000313" key="3">
    <source>
        <dbReference type="Proteomes" id="UP000029120"/>
    </source>
</evidence>
<protein>
    <submittedName>
        <fullName evidence="2">Uncharacterized protein</fullName>
    </submittedName>
</protein>
<dbReference type="AlphaFoldDB" id="A0A087G1S3"/>